<dbReference type="SUPFAM" id="SSF52540">
    <property type="entry name" value="P-loop containing nucleoside triphosphate hydrolases"/>
    <property type="match status" value="1"/>
</dbReference>
<dbReference type="InterPro" id="IPR006073">
    <property type="entry name" value="GTP-bd"/>
</dbReference>
<dbReference type="InterPro" id="IPR027417">
    <property type="entry name" value="P-loop_NTPase"/>
</dbReference>
<sequence length="696" mass="79081">MYRQQETLDLDEILSQRYSYRGLVTVLGHCCLCLKSFGILEDQLPCECIQKVLCGLQYCHQCIKSAKTHNDKKGFWCSYCDLKYNQNEYPEHSPILEDLLWNQYNVKYGIDQLDLSTVKEDKSKAESVLFDIQCRKIHIETLKPDITIKSTLSVPHNYVPSTNHDTSCIINDTELRASAPSITETTTLKAYIQNPVGVTVDSEQTKVSIIEANTLISTLIETEQQLIEMIAREDYSLLNKCVDNYRNVLSYPNRVGSKFVRLCESLVECRKKIEFEQYFPELHSKTVEWETVLGIGNEFQPKMLDIFKAVEKDLNAVAFNSVPCKIGLIGKTNAGKSSLLNRLRGKKQKIVRRNRRTARTTTGEIRNEETDYGFSPIRYEKSTYTTLNFEYTYKDVNVIFVDIEGCDDNQTTSQSGNYIQQIENADCDLYLIIFDSVIDETHLSWMKHIVKVMNRRYVPVRTKVDRDFREIFPQVCRGVDLNPKTEEDKEDLKNDLNDYSAGIIEGIRKTVSKGSELNIQPILKTPSKLDVKEIYLTSSLYPKCDSLIDGCDFATFDLQSLIDLICDLPLDMHQSRIKRMARAAVAHVINRCFRRYYLVTVWHYSVASMTYRNRMSISTTKVNIDKWSSVSLALSGSSELSGAVLAGGVTGVTISDDILRGIFASLSVGARAASVGLTVFGAVLTVGMCIWSDDHK</sequence>
<proteinExistence type="predicted"/>
<dbReference type="GO" id="GO:0030488">
    <property type="term" value="P:tRNA methylation"/>
    <property type="evidence" value="ECO:0007669"/>
    <property type="project" value="TreeGrafter"/>
</dbReference>
<accession>A0A8S2LM98</accession>
<evidence type="ECO:0000256" key="1">
    <source>
        <dbReference type="SAM" id="Phobius"/>
    </source>
</evidence>
<evidence type="ECO:0000313" key="3">
    <source>
        <dbReference type="EMBL" id="CAF1129426.1"/>
    </source>
</evidence>
<evidence type="ECO:0000313" key="5">
    <source>
        <dbReference type="Proteomes" id="UP000682733"/>
    </source>
</evidence>
<dbReference type="Proteomes" id="UP000682733">
    <property type="component" value="Unassembled WGS sequence"/>
</dbReference>
<feature type="domain" description="G" evidence="2">
    <location>
        <begin position="325"/>
        <end position="442"/>
    </location>
</feature>
<dbReference type="PANTHER" id="PTHR42714">
    <property type="entry name" value="TRNA MODIFICATION GTPASE GTPBP3"/>
    <property type="match status" value="1"/>
</dbReference>
<dbReference type="PANTHER" id="PTHR42714:SF2">
    <property type="entry name" value="TRNA MODIFICATION GTPASE GTPBP3, MITOCHONDRIAL"/>
    <property type="match status" value="1"/>
</dbReference>
<feature type="transmembrane region" description="Helical" evidence="1">
    <location>
        <begin position="672"/>
        <end position="691"/>
    </location>
</feature>
<dbReference type="GO" id="GO:0002098">
    <property type="term" value="P:tRNA wobble uridine modification"/>
    <property type="evidence" value="ECO:0007669"/>
    <property type="project" value="TreeGrafter"/>
</dbReference>
<dbReference type="EMBL" id="CAJOBA010021066">
    <property type="protein sequence ID" value="CAF3910949.1"/>
    <property type="molecule type" value="Genomic_DNA"/>
</dbReference>
<dbReference type="GO" id="GO:0005525">
    <property type="term" value="F:GTP binding"/>
    <property type="evidence" value="ECO:0007669"/>
    <property type="project" value="InterPro"/>
</dbReference>
<dbReference type="GO" id="GO:0005737">
    <property type="term" value="C:cytoplasm"/>
    <property type="evidence" value="ECO:0007669"/>
    <property type="project" value="TreeGrafter"/>
</dbReference>
<keyword evidence="1" id="KW-0472">Membrane</keyword>
<name>A0A8S2LM98_9BILA</name>
<gene>
    <name evidence="3" type="ORF">OVA965_LOCUS20579</name>
    <name evidence="4" type="ORF">TMI583_LOCUS21001</name>
</gene>
<comment type="caution">
    <text evidence="4">The sequence shown here is derived from an EMBL/GenBank/DDBJ whole genome shotgun (WGS) entry which is preliminary data.</text>
</comment>
<protein>
    <recommendedName>
        <fullName evidence="2">G domain-containing protein</fullName>
    </recommendedName>
</protein>
<dbReference type="Gene3D" id="3.40.50.300">
    <property type="entry name" value="P-loop containing nucleotide triphosphate hydrolases"/>
    <property type="match status" value="1"/>
</dbReference>
<organism evidence="4 5">
    <name type="scientific">Didymodactylos carnosus</name>
    <dbReference type="NCBI Taxonomy" id="1234261"/>
    <lineage>
        <taxon>Eukaryota</taxon>
        <taxon>Metazoa</taxon>
        <taxon>Spiralia</taxon>
        <taxon>Gnathifera</taxon>
        <taxon>Rotifera</taxon>
        <taxon>Eurotatoria</taxon>
        <taxon>Bdelloidea</taxon>
        <taxon>Philodinida</taxon>
        <taxon>Philodinidae</taxon>
        <taxon>Didymodactylos</taxon>
    </lineage>
</organism>
<keyword evidence="1" id="KW-0812">Transmembrane</keyword>
<evidence type="ECO:0000259" key="2">
    <source>
        <dbReference type="Pfam" id="PF01926"/>
    </source>
</evidence>
<dbReference type="AlphaFoldDB" id="A0A8S2LM98"/>
<dbReference type="Proteomes" id="UP000677228">
    <property type="component" value="Unassembled WGS sequence"/>
</dbReference>
<dbReference type="Pfam" id="PF01926">
    <property type="entry name" value="MMR_HSR1"/>
    <property type="match status" value="1"/>
</dbReference>
<evidence type="ECO:0000313" key="4">
    <source>
        <dbReference type="EMBL" id="CAF3910949.1"/>
    </source>
</evidence>
<reference evidence="4" key="1">
    <citation type="submission" date="2021-02" db="EMBL/GenBank/DDBJ databases">
        <authorList>
            <person name="Nowell W R."/>
        </authorList>
    </citation>
    <scope>NUCLEOTIDE SEQUENCE</scope>
</reference>
<dbReference type="EMBL" id="CAJNOK010010982">
    <property type="protein sequence ID" value="CAF1129426.1"/>
    <property type="molecule type" value="Genomic_DNA"/>
</dbReference>
<keyword evidence="1" id="KW-1133">Transmembrane helix</keyword>